<evidence type="ECO:0000259" key="2">
    <source>
        <dbReference type="Pfam" id="PF09557"/>
    </source>
</evidence>
<dbReference type="eggNOG" id="COG3861">
    <property type="taxonomic scope" value="Bacteria"/>
</dbReference>
<dbReference type="STRING" id="690850.Desaf_2479"/>
<protein>
    <recommendedName>
        <fullName evidence="2">DUF2382 domain-containing protein</fullName>
    </recommendedName>
</protein>
<dbReference type="Proteomes" id="UP000007844">
    <property type="component" value="Chromosome"/>
</dbReference>
<dbReference type="AlphaFoldDB" id="F3YZ46"/>
<dbReference type="Pfam" id="PF09557">
    <property type="entry name" value="DUF2382"/>
    <property type="match status" value="1"/>
</dbReference>
<evidence type="ECO:0000313" key="4">
    <source>
        <dbReference type="Proteomes" id="UP000007844"/>
    </source>
</evidence>
<dbReference type="PANTHER" id="PTHR38463:SF1">
    <property type="entry name" value="STRESS RESPONSE PROTEIN YSNF"/>
    <property type="match status" value="1"/>
</dbReference>
<organism evidence="3 4">
    <name type="scientific">Desulfocurvibacter africanus subsp. africanus str. Walvis Bay</name>
    <dbReference type="NCBI Taxonomy" id="690850"/>
    <lineage>
        <taxon>Bacteria</taxon>
        <taxon>Pseudomonadati</taxon>
        <taxon>Thermodesulfobacteriota</taxon>
        <taxon>Desulfovibrionia</taxon>
        <taxon>Desulfovibrionales</taxon>
        <taxon>Desulfovibrionaceae</taxon>
        <taxon>Desulfocurvibacter</taxon>
    </lineage>
</organism>
<sequence length="273" mass="30760">MAKTVAGFMDTPMSAQDVVQDLVTSGFSRDDISLLMIDKTAGHGGYSWKTADRSRGGDARNARADLTSMGIPEDHAHYYLEGVRRGGVLITVSTGDDSADRAADIMHRKGAIDIDRRSEQWKATGWKRFDEQAAPYSTEEITRERETILPVTEEEIHVGKREVERGTVRAYTRVVEQPVEERVTLREEHATVERRPVDRPLTDADRESAFREQTIEVRETSEEPVVSKEARVTEEVHIGKEATERTETVREKARKTKVEVEQGTRGRGRRPGA</sequence>
<feature type="domain" description="DUF2382" evidence="2">
    <location>
        <begin position="149"/>
        <end position="260"/>
    </location>
</feature>
<dbReference type="EMBL" id="CP003221">
    <property type="protein sequence ID" value="EGJ50802.1"/>
    <property type="molecule type" value="Genomic_DNA"/>
</dbReference>
<accession>F3YZ46</accession>
<dbReference type="InterPro" id="IPR052967">
    <property type="entry name" value="Stress_Response_Assoc"/>
</dbReference>
<feature type="compositionally biased region" description="Basic and acidic residues" evidence="1">
    <location>
        <begin position="240"/>
        <end position="264"/>
    </location>
</feature>
<dbReference type="InterPro" id="IPR019060">
    <property type="entry name" value="DUF2382"/>
</dbReference>
<name>F3YZ46_DESAF</name>
<dbReference type="HOGENOM" id="CLU_038450_0_0_7"/>
<evidence type="ECO:0000313" key="3">
    <source>
        <dbReference type="EMBL" id="EGJ50802.1"/>
    </source>
</evidence>
<dbReference type="PANTHER" id="PTHR38463">
    <property type="entry name" value="STRESS RESPONSE PROTEIN YSNF"/>
    <property type="match status" value="1"/>
</dbReference>
<gene>
    <name evidence="3" type="ORF">Desaf_2479</name>
</gene>
<dbReference type="RefSeq" id="WP_014260501.1">
    <property type="nucleotide sequence ID" value="NC_016629.1"/>
</dbReference>
<proteinExistence type="predicted"/>
<evidence type="ECO:0000256" key="1">
    <source>
        <dbReference type="SAM" id="MobiDB-lite"/>
    </source>
</evidence>
<dbReference type="KEGG" id="daf:Desaf_2479"/>
<feature type="region of interest" description="Disordered" evidence="1">
    <location>
        <begin position="240"/>
        <end position="273"/>
    </location>
</feature>
<reference evidence="3 4" key="1">
    <citation type="journal article" date="2011" name="J. Bacteriol.">
        <title>Genome sequence of the mercury-methylating and pleomorphic Desulfovibrio africanus Strain Walvis Bay.</title>
        <authorList>
            <person name="Brown S.D."/>
            <person name="Wall J.D."/>
            <person name="Kucken A.M."/>
            <person name="Gilmour C.C."/>
            <person name="Podar M."/>
            <person name="Brandt C.C."/>
            <person name="Teshima H."/>
            <person name="Detter J.C."/>
            <person name="Han C.S."/>
            <person name="Land M.L."/>
            <person name="Lucas S."/>
            <person name="Han J."/>
            <person name="Pennacchio L."/>
            <person name="Nolan M."/>
            <person name="Pitluck S."/>
            <person name="Woyke T."/>
            <person name="Goodwin L."/>
            <person name="Palumbo A.V."/>
            <person name="Elias D.A."/>
        </authorList>
    </citation>
    <scope>NUCLEOTIDE SEQUENCE [LARGE SCALE GENOMIC DNA]</scope>
    <source>
        <strain evidence="3 4">Walvis Bay</strain>
    </source>
</reference>
<keyword evidence="4" id="KW-1185">Reference proteome</keyword>